<dbReference type="EMBL" id="GL348713">
    <property type="protein sequence ID" value="EFH66820.1"/>
    <property type="molecule type" value="Genomic_DNA"/>
</dbReference>
<feature type="region of interest" description="Disordered" evidence="2">
    <location>
        <begin position="267"/>
        <end position="290"/>
    </location>
</feature>
<dbReference type="Gene3D" id="3.80.10.10">
    <property type="entry name" value="Ribonuclease Inhibitor"/>
    <property type="match status" value="1"/>
</dbReference>
<gene>
    <name evidence="3" type="ORF">ARALYDRAFT_335550</name>
</gene>
<organism evidence="4">
    <name type="scientific">Arabidopsis lyrata subsp. lyrata</name>
    <name type="common">Lyre-leaved rock-cress</name>
    <dbReference type="NCBI Taxonomy" id="81972"/>
    <lineage>
        <taxon>Eukaryota</taxon>
        <taxon>Viridiplantae</taxon>
        <taxon>Streptophyta</taxon>
        <taxon>Embryophyta</taxon>
        <taxon>Tracheophyta</taxon>
        <taxon>Spermatophyta</taxon>
        <taxon>Magnoliopsida</taxon>
        <taxon>eudicotyledons</taxon>
        <taxon>Gunneridae</taxon>
        <taxon>Pentapetalae</taxon>
        <taxon>rosids</taxon>
        <taxon>malvids</taxon>
        <taxon>Brassicales</taxon>
        <taxon>Brassicaceae</taxon>
        <taxon>Camelineae</taxon>
        <taxon>Arabidopsis</taxon>
    </lineage>
</organism>
<dbReference type="Proteomes" id="UP000008694">
    <property type="component" value="Unassembled WGS sequence"/>
</dbReference>
<keyword evidence="4" id="KW-1185">Reference proteome</keyword>
<sequence length="668" mass="77032">MSSLRGYGCNGGSGCWRPPDQRRELSTGPFSWWQRQTSRPCGGLFSRMHSSGIIEIQLDKESTAETKLVEAKKQYDLMLESKQLELSRHLKELSQRNDQAINDIKRKYDVEKQEIISSEKGKVEETIKELSTKYDKELSDCKEESKRQLLTIQEEHASLIILTFHTLEIIYELLEKILSIREEHESKELNLKAKYDQELRQNQIQAESELKERITALKSEHDVQLKAFKCQYEDDCKKLQEELDLQRKKEEKQRALVQLQWKVMSDNPPEEQEVNSNKNYSVSKDSRFGGSKRREHIRPEEFVLFYLNKVSQPRRELHVPLYLTEGFTIGHAAYSEICFSGFKYEDVDLSETPAAEDLTALMCMRRAGGQMRSLVIGCPKIRPNYLYTTRVLKPFQYLGKLLTKLAFFGLSLSTSSEDMLPVFAQCSALQDFEMKNASSWNAVPIPLVNVMQNLATHCARLERLVYDDINGNRHMEVDDDILLQFVQNCPAVNHLGLRGVSLLDSQVQIIFEILWKIYQGLRRLTSLDLSSSGGFTGISLVQVANTMNDARLKVLVLQTCADLTEEHLRTFFMRLREGSYSHLHKLAELEEIYTKVSKQGQGLLSCVVLEWLTEDTLNQLIAGPDYVVELAPLAEEEEDLEDLDEEEPPDLEDLDEEDVVARKRFIHW</sequence>
<evidence type="ECO:0000313" key="4">
    <source>
        <dbReference type="Proteomes" id="UP000008694"/>
    </source>
</evidence>
<keyword evidence="1" id="KW-0175">Coiled coil</keyword>
<dbReference type="InterPro" id="IPR032675">
    <property type="entry name" value="LRR_dom_sf"/>
</dbReference>
<dbReference type="AlphaFoldDB" id="D7KMP0"/>
<proteinExistence type="predicted"/>
<feature type="coiled-coil region" evidence="1">
    <location>
        <begin position="181"/>
        <end position="256"/>
    </location>
</feature>
<evidence type="ECO:0000256" key="1">
    <source>
        <dbReference type="SAM" id="Coils"/>
    </source>
</evidence>
<dbReference type="STRING" id="81972.D7KMP0"/>
<dbReference type="eggNOG" id="ENOG502QSSX">
    <property type="taxonomic scope" value="Eukaryota"/>
</dbReference>
<reference evidence="4" key="1">
    <citation type="journal article" date="2011" name="Nat. Genet.">
        <title>The Arabidopsis lyrata genome sequence and the basis of rapid genome size change.</title>
        <authorList>
            <person name="Hu T.T."/>
            <person name="Pattyn P."/>
            <person name="Bakker E.G."/>
            <person name="Cao J."/>
            <person name="Cheng J.-F."/>
            <person name="Clark R.M."/>
            <person name="Fahlgren N."/>
            <person name="Fawcett J.A."/>
            <person name="Grimwood J."/>
            <person name="Gundlach H."/>
            <person name="Haberer G."/>
            <person name="Hollister J.D."/>
            <person name="Ossowski S."/>
            <person name="Ottilar R.P."/>
            <person name="Salamov A.A."/>
            <person name="Schneeberger K."/>
            <person name="Spannagl M."/>
            <person name="Wang X."/>
            <person name="Yang L."/>
            <person name="Nasrallah M.E."/>
            <person name="Bergelson J."/>
            <person name="Carrington J.C."/>
            <person name="Gaut B.S."/>
            <person name="Schmutz J."/>
            <person name="Mayer K.F.X."/>
            <person name="Van de Peer Y."/>
            <person name="Grigoriev I.V."/>
            <person name="Nordborg M."/>
            <person name="Weigel D."/>
            <person name="Guo Y.-L."/>
        </authorList>
    </citation>
    <scope>NUCLEOTIDE SEQUENCE [LARGE SCALE GENOMIC DNA]</scope>
    <source>
        <strain evidence="4">cv. MN47</strain>
    </source>
</reference>
<dbReference type="HOGENOM" id="CLU_411256_0_0_1"/>
<name>D7KMP0_ARALL</name>
<dbReference type="Gramene" id="fgenesh1_pg.C_scaffold_1002115">
    <property type="protein sequence ID" value="fgenesh1_pg.C_scaffold_1002115"/>
    <property type="gene ID" value="fgenesh1_pg.C_scaffold_1002115"/>
</dbReference>
<evidence type="ECO:0000256" key="2">
    <source>
        <dbReference type="SAM" id="MobiDB-lite"/>
    </source>
</evidence>
<protein>
    <submittedName>
        <fullName evidence="3">Uncharacterized protein</fullName>
    </submittedName>
</protein>
<evidence type="ECO:0000313" key="3">
    <source>
        <dbReference type="EMBL" id="EFH66820.1"/>
    </source>
</evidence>
<dbReference type="SUPFAM" id="SSF52047">
    <property type="entry name" value="RNI-like"/>
    <property type="match status" value="1"/>
</dbReference>
<feature type="compositionally biased region" description="Polar residues" evidence="2">
    <location>
        <begin position="274"/>
        <end position="283"/>
    </location>
</feature>
<accession>D7KMP0</accession>